<dbReference type="SUPFAM" id="SSF56784">
    <property type="entry name" value="HAD-like"/>
    <property type="match status" value="1"/>
</dbReference>
<dbReference type="Proteomes" id="UP000092247">
    <property type="component" value="Unassembled WGS sequence"/>
</dbReference>
<dbReference type="STRING" id="368603.AYY16_07225"/>
<dbReference type="GO" id="GO:0046872">
    <property type="term" value="F:metal ion binding"/>
    <property type="evidence" value="ECO:0007669"/>
    <property type="project" value="UniProtKB-KW"/>
</dbReference>
<reference evidence="2 3" key="1">
    <citation type="submission" date="2016-06" db="EMBL/GenBank/DDBJ databases">
        <authorList>
            <person name="Kjaerup R.B."/>
            <person name="Dalgaard T.S."/>
            <person name="Juul-Madsen H.R."/>
        </authorList>
    </citation>
    <scope>NUCLEOTIDE SEQUENCE [LARGE SCALE GENOMIC DNA]</scope>
    <source>
        <strain evidence="2 3">GCSL-Mp3</strain>
    </source>
</reference>
<evidence type="ECO:0000256" key="1">
    <source>
        <dbReference type="ARBA" id="ARBA00022723"/>
    </source>
</evidence>
<dbReference type="GO" id="GO:0016787">
    <property type="term" value="F:hydrolase activity"/>
    <property type="evidence" value="ECO:0007669"/>
    <property type="project" value="UniProtKB-KW"/>
</dbReference>
<dbReference type="Pfam" id="PF12710">
    <property type="entry name" value="HAD"/>
    <property type="match status" value="1"/>
</dbReference>
<dbReference type="NCBIfam" id="TIGR01490">
    <property type="entry name" value="HAD-SF-IB-hyp1"/>
    <property type="match status" value="1"/>
</dbReference>
<protein>
    <submittedName>
        <fullName evidence="2">HAD family hydrolase</fullName>
    </submittedName>
</protein>
<dbReference type="InterPro" id="IPR023214">
    <property type="entry name" value="HAD_sf"/>
</dbReference>
<keyword evidence="1" id="KW-0479">Metal-binding</keyword>
<dbReference type="Gene3D" id="1.20.1440.100">
    <property type="entry name" value="SG protein - dephosphorylation function"/>
    <property type="match status" value="1"/>
</dbReference>
<name>A0A1B8HE71_9GAMM</name>
<organism evidence="2 3">
    <name type="scientific">Morganella psychrotolerans</name>
    <dbReference type="NCBI Taxonomy" id="368603"/>
    <lineage>
        <taxon>Bacteria</taxon>
        <taxon>Pseudomonadati</taxon>
        <taxon>Pseudomonadota</taxon>
        <taxon>Gammaproteobacteria</taxon>
        <taxon>Enterobacterales</taxon>
        <taxon>Morganellaceae</taxon>
        <taxon>Morganella</taxon>
    </lineage>
</organism>
<dbReference type="InterPro" id="IPR036412">
    <property type="entry name" value="HAD-like_sf"/>
</dbReference>
<dbReference type="RefSeq" id="WP_067423426.1">
    <property type="nucleotide sequence ID" value="NZ_LZEX01000012.1"/>
</dbReference>
<sequence>MHAPSPSEKPVLSVFDFDGTLTHSDSFVPFLRFAFGKRIFTLKMLRLVLPTLRCFSRRLTRDELKEVLITTFLTGVEARWVEEKAKIFCSRYWAKMMRQEGLSAVEAEIDSGAEVTLCSASPELVLRPFTDRLGIKLIGTQLDVKDGILTGKISGNNCRCGQKIARLKQIYGDLSAYHLRAWGDSRGDYELLYAAQEPHWRHFHRNPAKYEKRRKQFSVR</sequence>
<comment type="caution">
    <text evidence="2">The sequence shown here is derived from an EMBL/GenBank/DDBJ whole genome shotgun (WGS) entry which is preliminary data.</text>
</comment>
<dbReference type="InterPro" id="IPR006385">
    <property type="entry name" value="HAD_hydro_SerB1"/>
</dbReference>
<evidence type="ECO:0000313" key="2">
    <source>
        <dbReference type="EMBL" id="OBU07378.1"/>
    </source>
</evidence>
<evidence type="ECO:0000313" key="3">
    <source>
        <dbReference type="Proteomes" id="UP000092247"/>
    </source>
</evidence>
<dbReference type="AlphaFoldDB" id="A0A1B8HE71"/>
<gene>
    <name evidence="2" type="ORF">AYY17_05070</name>
</gene>
<dbReference type="NCBIfam" id="TIGR01488">
    <property type="entry name" value="HAD-SF-IB"/>
    <property type="match status" value="1"/>
</dbReference>
<keyword evidence="2" id="KW-0378">Hydrolase</keyword>
<dbReference type="EMBL" id="LZEX01000012">
    <property type="protein sequence ID" value="OBU07378.1"/>
    <property type="molecule type" value="Genomic_DNA"/>
</dbReference>
<proteinExistence type="predicted"/>
<dbReference type="CDD" id="cd02612">
    <property type="entry name" value="HAD_PGPPase"/>
    <property type="match status" value="1"/>
</dbReference>
<accession>A0A1B8HE71</accession>
<dbReference type="Gene3D" id="3.40.50.1000">
    <property type="entry name" value="HAD superfamily/HAD-like"/>
    <property type="match status" value="1"/>
</dbReference>